<reference evidence="2 3" key="1">
    <citation type="submission" date="2019-12" db="EMBL/GenBank/DDBJ databases">
        <title>A genome sequence resource for the geographically widespread anthracnose pathogen Colletotrichum asianum.</title>
        <authorList>
            <person name="Meng Y."/>
        </authorList>
    </citation>
    <scope>NUCLEOTIDE SEQUENCE [LARGE SCALE GENOMIC DNA]</scope>
    <source>
        <strain evidence="2 3">ICMP 18580</strain>
    </source>
</reference>
<keyword evidence="3" id="KW-1185">Reference proteome</keyword>
<organism evidence="2 3">
    <name type="scientific">Colletotrichum asianum</name>
    <dbReference type="NCBI Taxonomy" id="702518"/>
    <lineage>
        <taxon>Eukaryota</taxon>
        <taxon>Fungi</taxon>
        <taxon>Dikarya</taxon>
        <taxon>Ascomycota</taxon>
        <taxon>Pezizomycotina</taxon>
        <taxon>Sordariomycetes</taxon>
        <taxon>Hypocreomycetidae</taxon>
        <taxon>Glomerellales</taxon>
        <taxon>Glomerellaceae</taxon>
        <taxon>Colletotrichum</taxon>
        <taxon>Colletotrichum gloeosporioides species complex</taxon>
    </lineage>
</organism>
<evidence type="ECO:0000256" key="1">
    <source>
        <dbReference type="SAM" id="MobiDB-lite"/>
    </source>
</evidence>
<proteinExistence type="predicted"/>
<sequence>MYLTYLQDQLDKVTTEQTPQHDAPVRKRLAPVTFTQSRPTRALQATPLLAIAQGPSSRSRPGHTLHRPSCHISACSRRASISTITVPQRAAENQVLYPNNARAAHSAKGKILSDNSAKALALNLVCGAGQRRRPQRPQRSKARQGTAAHPTKH</sequence>
<evidence type="ECO:0000313" key="2">
    <source>
        <dbReference type="EMBL" id="KAF0323091.1"/>
    </source>
</evidence>
<protein>
    <submittedName>
        <fullName evidence="2">Uncharacterized protein</fullName>
    </submittedName>
</protein>
<dbReference type="Proteomes" id="UP000434172">
    <property type="component" value="Unassembled WGS sequence"/>
</dbReference>
<feature type="region of interest" description="Disordered" evidence="1">
    <location>
        <begin position="128"/>
        <end position="153"/>
    </location>
</feature>
<evidence type="ECO:0000313" key="3">
    <source>
        <dbReference type="Proteomes" id="UP000434172"/>
    </source>
</evidence>
<gene>
    <name evidence="2" type="ORF">GQ607_009635</name>
</gene>
<accession>A0A8H3WCA0</accession>
<name>A0A8H3WCA0_9PEZI</name>
<dbReference type="AlphaFoldDB" id="A0A8H3WCA0"/>
<feature type="compositionally biased region" description="Basic residues" evidence="1">
    <location>
        <begin position="130"/>
        <end position="142"/>
    </location>
</feature>
<comment type="caution">
    <text evidence="2">The sequence shown here is derived from an EMBL/GenBank/DDBJ whole genome shotgun (WGS) entry which is preliminary data.</text>
</comment>
<dbReference type="EMBL" id="WOWK01000055">
    <property type="protein sequence ID" value="KAF0323091.1"/>
    <property type="molecule type" value="Genomic_DNA"/>
</dbReference>